<name>A0AAU9PZR6_9VIBR</name>
<accession>A0AAU9PZR6</accession>
<protein>
    <submittedName>
        <fullName evidence="2">Uncharacterized protein</fullName>
    </submittedName>
</protein>
<dbReference type="AlphaFoldDB" id="A0AAU9PZR6"/>
<evidence type="ECO:0000256" key="1">
    <source>
        <dbReference type="SAM" id="MobiDB-lite"/>
    </source>
</evidence>
<gene>
    <name evidence="2" type="ORF">THF1D04_10774</name>
</gene>
<feature type="compositionally biased region" description="Basic and acidic residues" evidence="1">
    <location>
        <begin position="608"/>
        <end position="624"/>
    </location>
</feature>
<feature type="compositionally biased region" description="Basic and acidic residues" evidence="1">
    <location>
        <begin position="583"/>
        <end position="600"/>
    </location>
</feature>
<proteinExistence type="predicted"/>
<dbReference type="RefSeq" id="WP_409930007.1">
    <property type="nucleotide sequence ID" value="NZ_CAKMTQ010000001.1"/>
</dbReference>
<organism evidence="2 3">
    <name type="scientific">Vibrio owensii</name>
    <dbReference type="NCBI Taxonomy" id="696485"/>
    <lineage>
        <taxon>Bacteria</taxon>
        <taxon>Pseudomonadati</taxon>
        <taxon>Pseudomonadota</taxon>
        <taxon>Gammaproteobacteria</taxon>
        <taxon>Vibrionales</taxon>
        <taxon>Vibrionaceae</taxon>
        <taxon>Vibrio</taxon>
    </lineage>
</organism>
<feature type="compositionally biased region" description="Low complexity" evidence="1">
    <location>
        <begin position="627"/>
        <end position="644"/>
    </location>
</feature>
<dbReference type="EMBL" id="CAKMTQ010000001">
    <property type="protein sequence ID" value="CAH1521327.1"/>
    <property type="molecule type" value="Genomic_DNA"/>
</dbReference>
<dbReference type="Proteomes" id="UP001295420">
    <property type="component" value="Unassembled WGS sequence"/>
</dbReference>
<evidence type="ECO:0000313" key="3">
    <source>
        <dbReference type="Proteomes" id="UP001295420"/>
    </source>
</evidence>
<evidence type="ECO:0000313" key="2">
    <source>
        <dbReference type="EMBL" id="CAH1521327.1"/>
    </source>
</evidence>
<comment type="caution">
    <text evidence="2">The sequence shown here is derived from an EMBL/GenBank/DDBJ whole genome shotgun (WGS) entry which is preliminary data.</text>
</comment>
<reference evidence="2" key="1">
    <citation type="submission" date="2022-01" db="EMBL/GenBank/DDBJ databases">
        <authorList>
            <person name="Lagorce A."/>
        </authorList>
    </citation>
    <scope>NUCLEOTIDE SEQUENCE</scope>
    <source>
        <strain evidence="2">Th15_F1_D04</strain>
    </source>
</reference>
<sequence>MADKFFIATCEKKVSKHPVKDGASFILPIKAATQQEAKNAIREQVEQLDPSFEGSGKGYSDWFKGPLLEKVTEEQYNVEVLAIETAETSTDELNEEQLNAPTNYPQLADDGFYNSKDDDVIESSFIYSSTDELMQAAKVFILNVGPHQWAFGFRYKNGDFDQHEKMNQDRLVDTKEDAIDSAINRLEGFLDMRDEFGVEDQERPFLAAVLEHDFYRAFLEPSELLVEAISKHPDIKNALAEHADFYEVVESHFASVWPLDEPATLVIEHLMSMAEICIIYDLEAFTAIMKGYRPMELSEATKQSMDRIEDVIDKPAANDASLQQQCWKAALPVTDDFHVVLAIKDCGDEGWLTAFEGNLKQDRVFGDADDFGDEFSATRKEAIKFAAGQATNALYNYDTTLSLAKVFMKSPYIQNFEDNCMQLGVEESESQTEIEYPTILEAIVERLNKRVTTPNQPEIDNCYEIVSQFITEDTNLEVLANSIIELKVCKSMFVEDDAQALVERCENIELGKVDYPVVLDAIRERLENEKHTVTPERAYTQMSKIITETTDTAGLGEAIKALKNPVIIWHSTESVNLVMKFTSDKKAQPEQKQEDKKEVVNNEPESTGESKEVTTEDSTSKSDDDGSTSGSDDIGDDSVVPSDVVSKEAANDPISIPSIELDENNPNMRIWNAAFKTDLDYTKQNGDRLSINSQYRQMKATAIFGARGKGWGVIVNREWIEEGMPIFVNGAHIGVNESIHNIEIDLWYIDPETGERHTISSVYGETERWYWSYNYARLIKNTDIRKKSLTDATGKALSMLGICGDVYMGEYDDERIFNRSQATKATTNEIKTMEFDAKTAQLVLDKAKSYTDKFKTAPSLAEIKRLQKLAETSLAAFPTTDKESTDKKAKALSRIAEQADEAIEQFNLDKAQANDK</sequence>
<feature type="region of interest" description="Disordered" evidence="1">
    <location>
        <begin position="583"/>
        <end position="651"/>
    </location>
</feature>